<evidence type="ECO:0000256" key="3">
    <source>
        <dbReference type="ARBA" id="ARBA00022519"/>
    </source>
</evidence>
<protein>
    <submittedName>
        <fullName evidence="12">Ribonuclease G</fullName>
    </submittedName>
</protein>
<dbReference type="GO" id="GO:0003723">
    <property type="term" value="F:RNA binding"/>
    <property type="evidence" value="ECO:0007669"/>
    <property type="project" value="UniProtKB-KW"/>
</dbReference>
<accession>A0A5C6S3X3</accession>
<dbReference type="EMBL" id="VOPL01000003">
    <property type="protein sequence ID" value="TXB69310.1"/>
    <property type="molecule type" value="Genomic_DNA"/>
</dbReference>
<keyword evidence="9" id="KW-0694">RNA-binding</keyword>
<dbReference type="Pfam" id="PF10150">
    <property type="entry name" value="RNase_E_G"/>
    <property type="match status" value="2"/>
</dbReference>
<sequence>MKGREILLGKVAGREAALLMVDGRLEDVAIDASDLVAFAPGAILRGRVNRLMKGQGGVFVTLPDGASGYLRDRSGLSEGQPVLVQVSGVAEDGKAVPLSSRVLIRGRYGIATPGVPGVNVSRAIRDADRRSELQDIGNAALGGAETGLILRSASVGAEDSDIAAELADLAAIANDIAADLDGAPELLLDAASPSETAWRDWAVPPPDVVTEHDILSPDAQDTLSALLSSRVPLPAGASAYIEQTRALVAIDVNTGSDGSAAAGLKANIALARDLPRQLRLRGLGGQVVVDFAPIPKRERGTLEQELKKAFRADGSDAVLSGWTAMGLFELSRKRDRMPINRLLEGL</sequence>
<dbReference type="InterPro" id="IPR003029">
    <property type="entry name" value="S1_domain"/>
</dbReference>
<feature type="domain" description="S1 motif" evidence="11">
    <location>
        <begin position="41"/>
        <end position="70"/>
    </location>
</feature>
<evidence type="ECO:0000256" key="9">
    <source>
        <dbReference type="ARBA" id="ARBA00022884"/>
    </source>
</evidence>
<dbReference type="GO" id="GO:0046872">
    <property type="term" value="F:metal ion binding"/>
    <property type="evidence" value="ECO:0007669"/>
    <property type="project" value="UniProtKB-KW"/>
</dbReference>
<evidence type="ECO:0000256" key="10">
    <source>
        <dbReference type="ARBA" id="ARBA00023136"/>
    </source>
</evidence>
<dbReference type="SUPFAM" id="SSF50249">
    <property type="entry name" value="Nucleic acid-binding proteins"/>
    <property type="match status" value="1"/>
</dbReference>
<dbReference type="InterPro" id="IPR019307">
    <property type="entry name" value="RNA-bd_AU-1/RNase_E/G"/>
</dbReference>
<dbReference type="InterPro" id="IPR004659">
    <property type="entry name" value="RNase_E/G"/>
</dbReference>
<dbReference type="PROSITE" id="PS50126">
    <property type="entry name" value="S1"/>
    <property type="match status" value="1"/>
</dbReference>
<organism evidence="12 13">
    <name type="scientific">Paracoccus aurantiacus</name>
    <dbReference type="NCBI Taxonomy" id="2599412"/>
    <lineage>
        <taxon>Bacteria</taxon>
        <taxon>Pseudomonadati</taxon>
        <taxon>Pseudomonadota</taxon>
        <taxon>Alphaproteobacteria</taxon>
        <taxon>Rhodobacterales</taxon>
        <taxon>Paracoccaceae</taxon>
        <taxon>Paracoccus</taxon>
    </lineage>
</organism>
<keyword evidence="8" id="KW-0460">Magnesium</keyword>
<reference evidence="12 13" key="1">
    <citation type="submission" date="2019-08" db="EMBL/GenBank/DDBJ databases">
        <authorList>
            <person name="Ye J."/>
        </authorList>
    </citation>
    <scope>NUCLEOTIDE SEQUENCE [LARGE SCALE GENOMIC DNA]</scope>
    <source>
        <strain evidence="12 13">TK008</strain>
    </source>
</reference>
<evidence type="ECO:0000313" key="13">
    <source>
        <dbReference type="Proteomes" id="UP000321562"/>
    </source>
</evidence>
<evidence type="ECO:0000256" key="2">
    <source>
        <dbReference type="ARBA" id="ARBA00022475"/>
    </source>
</evidence>
<dbReference type="PANTHER" id="PTHR30001:SF1">
    <property type="entry name" value="RIBONUCLEASE E_G-LIKE PROTEIN, CHLOROPLASTIC"/>
    <property type="match status" value="1"/>
</dbReference>
<dbReference type="GO" id="GO:0004519">
    <property type="term" value="F:endonuclease activity"/>
    <property type="evidence" value="ECO:0007669"/>
    <property type="project" value="UniProtKB-KW"/>
</dbReference>
<dbReference type="AlphaFoldDB" id="A0A5C6S3X3"/>
<keyword evidence="4" id="KW-0540">Nuclease</keyword>
<dbReference type="GO" id="GO:0004540">
    <property type="term" value="F:RNA nuclease activity"/>
    <property type="evidence" value="ECO:0007669"/>
    <property type="project" value="InterPro"/>
</dbReference>
<keyword evidence="5" id="KW-0479">Metal-binding</keyword>
<evidence type="ECO:0000259" key="11">
    <source>
        <dbReference type="PROSITE" id="PS50126"/>
    </source>
</evidence>
<dbReference type="GO" id="GO:0005737">
    <property type="term" value="C:cytoplasm"/>
    <property type="evidence" value="ECO:0007669"/>
    <property type="project" value="TreeGrafter"/>
</dbReference>
<dbReference type="Proteomes" id="UP000321562">
    <property type="component" value="Unassembled WGS sequence"/>
</dbReference>
<evidence type="ECO:0000256" key="7">
    <source>
        <dbReference type="ARBA" id="ARBA00022801"/>
    </source>
</evidence>
<keyword evidence="13" id="KW-1185">Reference proteome</keyword>
<comment type="cofactor">
    <cofactor evidence="1">
        <name>Mg(2+)</name>
        <dbReference type="ChEBI" id="CHEBI:18420"/>
    </cofactor>
</comment>
<dbReference type="SMART" id="SM00316">
    <property type="entry name" value="S1"/>
    <property type="match status" value="1"/>
</dbReference>
<keyword evidence="6" id="KW-0255">Endonuclease</keyword>
<proteinExistence type="predicted"/>
<keyword evidence="3" id="KW-0997">Cell inner membrane</keyword>
<evidence type="ECO:0000313" key="12">
    <source>
        <dbReference type="EMBL" id="TXB69310.1"/>
    </source>
</evidence>
<evidence type="ECO:0000256" key="6">
    <source>
        <dbReference type="ARBA" id="ARBA00022759"/>
    </source>
</evidence>
<evidence type="ECO:0000256" key="8">
    <source>
        <dbReference type="ARBA" id="ARBA00022842"/>
    </source>
</evidence>
<keyword evidence="10" id="KW-0472">Membrane</keyword>
<evidence type="ECO:0000256" key="4">
    <source>
        <dbReference type="ARBA" id="ARBA00022722"/>
    </source>
</evidence>
<evidence type="ECO:0000256" key="1">
    <source>
        <dbReference type="ARBA" id="ARBA00001946"/>
    </source>
</evidence>
<dbReference type="InterPro" id="IPR012340">
    <property type="entry name" value="NA-bd_OB-fold"/>
</dbReference>
<dbReference type="PANTHER" id="PTHR30001">
    <property type="entry name" value="RIBONUCLEASE"/>
    <property type="match status" value="1"/>
</dbReference>
<dbReference type="OrthoDB" id="9804278at2"/>
<dbReference type="GO" id="GO:0006364">
    <property type="term" value="P:rRNA processing"/>
    <property type="evidence" value="ECO:0007669"/>
    <property type="project" value="TreeGrafter"/>
</dbReference>
<gene>
    <name evidence="12" type="ORF">FQV27_10165</name>
</gene>
<comment type="caution">
    <text evidence="12">The sequence shown here is derived from an EMBL/GenBank/DDBJ whole genome shotgun (WGS) entry which is preliminary data.</text>
</comment>
<keyword evidence="2" id="KW-1003">Cell membrane</keyword>
<dbReference type="GO" id="GO:0016787">
    <property type="term" value="F:hydrolase activity"/>
    <property type="evidence" value="ECO:0007669"/>
    <property type="project" value="UniProtKB-KW"/>
</dbReference>
<dbReference type="RefSeq" id="WP_147097998.1">
    <property type="nucleotide sequence ID" value="NZ_JBHUFH010000011.1"/>
</dbReference>
<evidence type="ECO:0000256" key="5">
    <source>
        <dbReference type="ARBA" id="ARBA00022723"/>
    </source>
</evidence>
<name>A0A5C6S3X3_9RHOB</name>
<keyword evidence="7" id="KW-0378">Hydrolase</keyword>